<feature type="domain" description="Bacterial Ig" evidence="1">
    <location>
        <begin position="222"/>
        <end position="297"/>
    </location>
</feature>
<dbReference type="InterPro" id="IPR041498">
    <property type="entry name" value="Big_6"/>
</dbReference>
<dbReference type="Pfam" id="PF17936">
    <property type="entry name" value="Big_6"/>
    <property type="match status" value="2"/>
</dbReference>
<name>A0A172Q032_9CAUD</name>
<evidence type="ECO:0000313" key="3">
    <source>
        <dbReference type="Proteomes" id="UP000225947"/>
    </source>
</evidence>
<dbReference type="Proteomes" id="UP000225947">
    <property type="component" value="Segment"/>
</dbReference>
<dbReference type="EMBL" id="KU935715">
    <property type="protein sequence ID" value="AND75212.1"/>
    <property type="molecule type" value="Genomic_DNA"/>
</dbReference>
<feature type="domain" description="Bacterial Ig" evidence="1">
    <location>
        <begin position="311"/>
        <end position="370"/>
    </location>
</feature>
<organism evidence="2 3">
    <name type="scientific">Acinetobacter phage vB_AbaM_ME3</name>
    <dbReference type="NCBI Taxonomy" id="1837876"/>
    <lineage>
        <taxon>Viruses</taxon>
        <taxon>Duplodnaviria</taxon>
        <taxon>Heunggongvirae</taxon>
        <taxon>Uroviricota</taxon>
        <taxon>Caudoviricetes</taxon>
        <taxon>Metrivirus</taxon>
        <taxon>Metrivirus ME3</taxon>
    </lineage>
</organism>
<reference evidence="3" key="1">
    <citation type="submission" date="2016-03" db="EMBL/GenBank/DDBJ databases">
        <title>Characterization of Acinetobacter baumannii phage vB_AbaM_ME3.</title>
        <authorList>
            <person name="Buttimer C.T.H."/>
            <person name="Elbreki M."/>
            <person name="Coffey A."/>
        </authorList>
    </citation>
    <scope>NUCLEOTIDE SEQUENCE [LARGE SCALE GENOMIC DNA]</scope>
</reference>
<evidence type="ECO:0000313" key="2">
    <source>
        <dbReference type="EMBL" id="AND75212.1"/>
    </source>
</evidence>
<accession>A0A172Q032</accession>
<sequence>MSQRIGTTIAPLVSGKVPDQYIRTNILFSNLAQFPTTGSLNVLYIDTLTRKMYVWASGGYKDISPTVELSGISLSTDNVAQGSNPDRQYLTADLKANYDSKLSNITSTGSGKSVHLVSKTGANAFVRGLDSDSSISITDRGDSLVLNTNYYKFVAKYNGTVKLDSKTELLKAIDENDIVTLEGDVFAYAYKEAGDVKLIDFYNTWNVKAVVATTGTSTPIASPTNLVISSNGLVVSGSGTASTTAEIYSDTNQLLGSATTISDGTFTITFGSPELTGRRLKAYTVTPEGNRSKPTYFFSNNTTSIKAIDCISISSDGLKLRGNTSRASTVKVFNSSNTELGSATANDYGNFTVTLSSAVHTGDTVRIEATLGTTLTASVPSYLVTIKDIQAPYDIEYNLDRTVFTGKAEPLSTITFSTTAISINAVTKADGSFAIYSFANPIAGSGDLAVEVKQETRTNGILLKLNQLDAKVADDPVVKDAIGTHSTSFLNKTVTPILGTAGNATFDVLLDSMIKDIELVGTSPTGKELVWEANLKIIKKNIGE</sequence>
<keyword evidence="3" id="KW-1185">Reference proteome</keyword>
<gene>
    <name evidence="2" type="ORF">ME3_51</name>
</gene>
<protein>
    <recommendedName>
        <fullName evidence="1">Bacterial Ig domain-containing protein</fullName>
    </recommendedName>
</protein>
<proteinExistence type="predicted"/>
<evidence type="ECO:0000259" key="1">
    <source>
        <dbReference type="Pfam" id="PF17936"/>
    </source>
</evidence>